<dbReference type="Proteomes" id="UP001235064">
    <property type="component" value="Unassembled WGS sequence"/>
</dbReference>
<dbReference type="EMBL" id="JASXSZ010000001">
    <property type="protein sequence ID" value="MDL9978003.1"/>
    <property type="molecule type" value="Genomic_DNA"/>
</dbReference>
<dbReference type="SUPFAM" id="SSF48008">
    <property type="entry name" value="GntR ligand-binding domain-like"/>
    <property type="match status" value="1"/>
</dbReference>
<organism evidence="5 6">
    <name type="scientific">Microbacterium candidum</name>
    <dbReference type="NCBI Taxonomy" id="3041922"/>
    <lineage>
        <taxon>Bacteria</taxon>
        <taxon>Bacillati</taxon>
        <taxon>Actinomycetota</taxon>
        <taxon>Actinomycetes</taxon>
        <taxon>Micrococcales</taxon>
        <taxon>Microbacteriaceae</taxon>
        <taxon>Microbacterium</taxon>
    </lineage>
</organism>
<dbReference type="PROSITE" id="PS50949">
    <property type="entry name" value="HTH_GNTR"/>
    <property type="match status" value="1"/>
</dbReference>
<dbReference type="SMART" id="SM00345">
    <property type="entry name" value="HTH_GNTR"/>
    <property type="match status" value="1"/>
</dbReference>
<dbReference type="RefSeq" id="WP_286286003.1">
    <property type="nucleotide sequence ID" value="NZ_JASXSZ010000001.1"/>
</dbReference>
<reference evidence="5 6" key="1">
    <citation type="submission" date="2023-06" db="EMBL/GenBank/DDBJ databases">
        <title>Microbacterium sp. nov., isolated from a waste landfill.</title>
        <authorList>
            <person name="Wen W."/>
        </authorList>
    </citation>
    <scope>NUCLEOTIDE SEQUENCE [LARGE SCALE GENOMIC DNA]</scope>
    <source>
        <strain evidence="5 6">ASV49</strain>
    </source>
</reference>
<dbReference type="PANTHER" id="PTHR43537">
    <property type="entry name" value="TRANSCRIPTIONAL REGULATOR, GNTR FAMILY"/>
    <property type="match status" value="1"/>
</dbReference>
<dbReference type="SUPFAM" id="SSF46785">
    <property type="entry name" value="Winged helix' DNA-binding domain"/>
    <property type="match status" value="1"/>
</dbReference>
<dbReference type="InterPro" id="IPR011711">
    <property type="entry name" value="GntR_C"/>
</dbReference>
<dbReference type="Pfam" id="PF07729">
    <property type="entry name" value="FCD"/>
    <property type="match status" value="1"/>
</dbReference>
<protein>
    <submittedName>
        <fullName evidence="5">GntR family transcriptional regulator</fullName>
    </submittedName>
</protein>
<evidence type="ECO:0000313" key="6">
    <source>
        <dbReference type="Proteomes" id="UP001235064"/>
    </source>
</evidence>
<dbReference type="Pfam" id="PF00392">
    <property type="entry name" value="GntR"/>
    <property type="match status" value="1"/>
</dbReference>
<dbReference type="PANTHER" id="PTHR43537:SF45">
    <property type="entry name" value="GNTR FAMILY REGULATORY PROTEIN"/>
    <property type="match status" value="1"/>
</dbReference>
<keyword evidence="3" id="KW-0804">Transcription</keyword>
<evidence type="ECO:0000313" key="5">
    <source>
        <dbReference type="EMBL" id="MDL9978003.1"/>
    </source>
</evidence>
<evidence type="ECO:0000256" key="3">
    <source>
        <dbReference type="ARBA" id="ARBA00023163"/>
    </source>
</evidence>
<dbReference type="Gene3D" id="1.20.120.530">
    <property type="entry name" value="GntR ligand-binding domain-like"/>
    <property type="match status" value="1"/>
</dbReference>
<gene>
    <name evidence="5" type="ORF">QSV35_01535</name>
</gene>
<keyword evidence="6" id="KW-1185">Reference proteome</keyword>
<keyword evidence="2" id="KW-0238">DNA-binding</keyword>
<evidence type="ECO:0000256" key="1">
    <source>
        <dbReference type="ARBA" id="ARBA00023015"/>
    </source>
</evidence>
<dbReference type="InterPro" id="IPR036390">
    <property type="entry name" value="WH_DNA-bd_sf"/>
</dbReference>
<dbReference type="Gene3D" id="1.10.10.10">
    <property type="entry name" value="Winged helix-like DNA-binding domain superfamily/Winged helix DNA-binding domain"/>
    <property type="match status" value="1"/>
</dbReference>
<accession>A0ABT7MUA0</accession>
<name>A0ABT7MUA0_9MICO</name>
<sequence>MDARRASRGDSHGNLRNEVENMLSTAIVIGELAPGTLVTVPSLAAQFAVSATPVREAMVNLQHRGFVEPVRNKGFRVTHMSERETREITTVRAWLESSAMAAIAPIFPRDRIGEFRALADQGVRAIDEGDLAGYLDADQGFHREILRLLENERLSQLATSLRQETRLGSLASRIETPELRQSATEHHLILDRLMEADAAGLLVLVRDHVLRDAAACPH</sequence>
<dbReference type="InterPro" id="IPR008920">
    <property type="entry name" value="TF_FadR/GntR_C"/>
</dbReference>
<comment type="caution">
    <text evidence="5">The sequence shown here is derived from an EMBL/GenBank/DDBJ whole genome shotgun (WGS) entry which is preliminary data.</text>
</comment>
<evidence type="ECO:0000256" key="2">
    <source>
        <dbReference type="ARBA" id="ARBA00023125"/>
    </source>
</evidence>
<dbReference type="InterPro" id="IPR000524">
    <property type="entry name" value="Tscrpt_reg_HTH_GntR"/>
</dbReference>
<feature type="domain" description="HTH gntR-type" evidence="4">
    <location>
        <begin position="13"/>
        <end position="80"/>
    </location>
</feature>
<proteinExistence type="predicted"/>
<dbReference type="InterPro" id="IPR036388">
    <property type="entry name" value="WH-like_DNA-bd_sf"/>
</dbReference>
<keyword evidence="1" id="KW-0805">Transcription regulation</keyword>
<dbReference type="SMART" id="SM00895">
    <property type="entry name" value="FCD"/>
    <property type="match status" value="1"/>
</dbReference>
<evidence type="ECO:0000259" key="4">
    <source>
        <dbReference type="PROSITE" id="PS50949"/>
    </source>
</evidence>